<organism evidence="3">
    <name type="scientific">Guillardia theta (strain CCMP2712)</name>
    <name type="common">Cryptophyte</name>
    <dbReference type="NCBI Taxonomy" id="905079"/>
    <lineage>
        <taxon>Eukaryota</taxon>
        <taxon>Cryptophyceae</taxon>
        <taxon>Pyrenomonadales</taxon>
        <taxon>Geminigeraceae</taxon>
        <taxon>Guillardia</taxon>
    </lineage>
</organism>
<dbReference type="Proteomes" id="UP000011087">
    <property type="component" value="Unassembled WGS sequence"/>
</dbReference>
<protein>
    <recommendedName>
        <fullName evidence="2">Laminin EGF-like domain-containing protein</fullName>
    </recommendedName>
</protein>
<reference evidence="3 5" key="1">
    <citation type="journal article" date="2012" name="Nature">
        <title>Algal genomes reveal evolutionary mosaicism and the fate of nucleomorphs.</title>
        <authorList>
            <consortium name="DOE Joint Genome Institute"/>
            <person name="Curtis B.A."/>
            <person name="Tanifuji G."/>
            <person name="Burki F."/>
            <person name="Gruber A."/>
            <person name="Irimia M."/>
            <person name="Maruyama S."/>
            <person name="Arias M.C."/>
            <person name="Ball S.G."/>
            <person name="Gile G.H."/>
            <person name="Hirakawa Y."/>
            <person name="Hopkins J.F."/>
            <person name="Kuo A."/>
            <person name="Rensing S.A."/>
            <person name="Schmutz J."/>
            <person name="Symeonidi A."/>
            <person name="Elias M."/>
            <person name="Eveleigh R.J."/>
            <person name="Herman E.K."/>
            <person name="Klute M.J."/>
            <person name="Nakayama T."/>
            <person name="Obornik M."/>
            <person name="Reyes-Prieto A."/>
            <person name="Armbrust E.V."/>
            <person name="Aves S.J."/>
            <person name="Beiko R.G."/>
            <person name="Coutinho P."/>
            <person name="Dacks J.B."/>
            <person name="Durnford D.G."/>
            <person name="Fast N.M."/>
            <person name="Green B.R."/>
            <person name="Grisdale C.J."/>
            <person name="Hempel F."/>
            <person name="Henrissat B."/>
            <person name="Hoppner M.P."/>
            <person name="Ishida K."/>
            <person name="Kim E."/>
            <person name="Koreny L."/>
            <person name="Kroth P.G."/>
            <person name="Liu Y."/>
            <person name="Malik S.B."/>
            <person name="Maier U.G."/>
            <person name="McRose D."/>
            <person name="Mock T."/>
            <person name="Neilson J.A."/>
            <person name="Onodera N.T."/>
            <person name="Poole A.M."/>
            <person name="Pritham E.J."/>
            <person name="Richards T.A."/>
            <person name="Rocap G."/>
            <person name="Roy S.W."/>
            <person name="Sarai C."/>
            <person name="Schaack S."/>
            <person name="Shirato S."/>
            <person name="Slamovits C.H."/>
            <person name="Spencer D.F."/>
            <person name="Suzuki S."/>
            <person name="Worden A.Z."/>
            <person name="Zauner S."/>
            <person name="Barry K."/>
            <person name="Bell C."/>
            <person name="Bharti A.K."/>
            <person name="Crow J.A."/>
            <person name="Grimwood J."/>
            <person name="Kramer R."/>
            <person name="Lindquist E."/>
            <person name="Lucas S."/>
            <person name="Salamov A."/>
            <person name="McFadden G.I."/>
            <person name="Lane C.E."/>
            <person name="Keeling P.J."/>
            <person name="Gray M.W."/>
            <person name="Grigoriev I.V."/>
            <person name="Archibald J.M."/>
        </authorList>
    </citation>
    <scope>NUCLEOTIDE SEQUENCE</scope>
    <source>
        <strain evidence="3 5">CCMP2712</strain>
    </source>
</reference>
<proteinExistence type="predicted"/>
<dbReference type="Gene3D" id="2.170.300.10">
    <property type="entry name" value="Tie2 ligand-binding domain superfamily"/>
    <property type="match status" value="2"/>
</dbReference>
<dbReference type="STRING" id="905079.L1J896"/>
<dbReference type="InterPro" id="IPR042635">
    <property type="entry name" value="MEGF10/SREC1/2-like"/>
</dbReference>
<name>L1J896_GUITC</name>
<dbReference type="EMBL" id="JH993003">
    <property type="protein sequence ID" value="EKX44567.1"/>
    <property type="molecule type" value="Genomic_DNA"/>
</dbReference>
<evidence type="ECO:0000256" key="1">
    <source>
        <dbReference type="ARBA" id="ARBA00022536"/>
    </source>
</evidence>
<keyword evidence="1" id="KW-0245">EGF-like domain</keyword>
<dbReference type="PROSITE" id="PS01248">
    <property type="entry name" value="EGF_LAM_1"/>
    <property type="match status" value="3"/>
</dbReference>
<feature type="domain" description="Laminin EGF-like" evidence="2">
    <location>
        <begin position="162"/>
        <end position="195"/>
    </location>
</feature>
<dbReference type="HOGENOM" id="CLU_913515_0_0_1"/>
<dbReference type="PaxDb" id="55529-EKX44567"/>
<dbReference type="KEGG" id="gtt:GUITHDRAFT_139518"/>
<dbReference type="PANTHER" id="PTHR24043">
    <property type="entry name" value="SCAVENGER RECEPTOR CLASS F"/>
    <property type="match status" value="1"/>
</dbReference>
<dbReference type="OMA" id="ATECAGH"/>
<reference evidence="5" key="2">
    <citation type="submission" date="2012-11" db="EMBL/GenBank/DDBJ databases">
        <authorList>
            <person name="Kuo A."/>
            <person name="Curtis B.A."/>
            <person name="Tanifuji G."/>
            <person name="Burki F."/>
            <person name="Gruber A."/>
            <person name="Irimia M."/>
            <person name="Maruyama S."/>
            <person name="Arias M.C."/>
            <person name="Ball S.G."/>
            <person name="Gile G.H."/>
            <person name="Hirakawa Y."/>
            <person name="Hopkins J.F."/>
            <person name="Rensing S.A."/>
            <person name="Schmutz J."/>
            <person name="Symeonidi A."/>
            <person name="Elias M."/>
            <person name="Eveleigh R.J."/>
            <person name="Herman E.K."/>
            <person name="Klute M.J."/>
            <person name="Nakayama T."/>
            <person name="Obornik M."/>
            <person name="Reyes-Prieto A."/>
            <person name="Armbrust E.V."/>
            <person name="Aves S.J."/>
            <person name="Beiko R.G."/>
            <person name="Coutinho P."/>
            <person name="Dacks J.B."/>
            <person name="Durnford D.G."/>
            <person name="Fast N.M."/>
            <person name="Green B.R."/>
            <person name="Grisdale C."/>
            <person name="Hempe F."/>
            <person name="Henrissat B."/>
            <person name="Hoppner M.P."/>
            <person name="Ishida K.-I."/>
            <person name="Kim E."/>
            <person name="Koreny L."/>
            <person name="Kroth P.G."/>
            <person name="Liu Y."/>
            <person name="Malik S.-B."/>
            <person name="Maier U.G."/>
            <person name="McRose D."/>
            <person name="Mock T."/>
            <person name="Neilson J.A."/>
            <person name="Onodera N.T."/>
            <person name="Poole A.M."/>
            <person name="Pritham E.J."/>
            <person name="Richards T.A."/>
            <person name="Rocap G."/>
            <person name="Roy S.W."/>
            <person name="Sarai C."/>
            <person name="Schaack S."/>
            <person name="Shirato S."/>
            <person name="Slamovits C.H."/>
            <person name="Spencer D.F."/>
            <person name="Suzuki S."/>
            <person name="Worden A.Z."/>
            <person name="Zauner S."/>
            <person name="Barry K."/>
            <person name="Bell C."/>
            <person name="Bharti A.K."/>
            <person name="Crow J.A."/>
            <person name="Grimwood J."/>
            <person name="Kramer R."/>
            <person name="Lindquist E."/>
            <person name="Lucas S."/>
            <person name="Salamov A."/>
            <person name="McFadden G.I."/>
            <person name="Lane C.E."/>
            <person name="Keeling P.J."/>
            <person name="Gray M.W."/>
            <person name="Grigoriev I.V."/>
            <person name="Archibald J.M."/>
        </authorList>
    </citation>
    <scope>NUCLEOTIDE SEQUENCE</scope>
    <source>
        <strain evidence="5">CCMP2712</strain>
    </source>
</reference>
<accession>L1J896</accession>
<reference evidence="4" key="3">
    <citation type="submission" date="2015-06" db="UniProtKB">
        <authorList>
            <consortium name="EnsemblProtists"/>
        </authorList>
    </citation>
    <scope>IDENTIFICATION</scope>
</reference>
<sequence length="305" mass="31616">MSTSNRNETENDICRQTTFGFDCNIFCDSYTNCSAHGRCATGYTGHNCSIETSEVGRPGGYCSSAADCGGKERGECREGRCECKGGFGGRTCSPCREDQYGASCEAGCTVDGNCSGHGRCATGYTGHNCSIETSEVGRPGGYCSSAADCGGEERGECREGRCECKGGFGGRTCSPCREDQYGASCEAGCTVDGNCSGHGRCATGYTGHNCSIETSEVGRPGGYCSSAADCGGEERGECREGRCECKGGFGGRTCSPCREDQYGASCEAGCTVDGNCSGHGRCATGYTGHNCSIETSEMRYGIHGP</sequence>
<dbReference type="GO" id="GO:0005044">
    <property type="term" value="F:scavenger receptor activity"/>
    <property type="evidence" value="ECO:0007669"/>
    <property type="project" value="InterPro"/>
</dbReference>
<evidence type="ECO:0000313" key="3">
    <source>
        <dbReference type="EMBL" id="EKX44567.1"/>
    </source>
</evidence>
<evidence type="ECO:0000259" key="2">
    <source>
        <dbReference type="PROSITE" id="PS01248"/>
    </source>
</evidence>
<evidence type="ECO:0000313" key="4">
    <source>
        <dbReference type="EnsemblProtists" id="EKX44567"/>
    </source>
</evidence>
<dbReference type="GeneID" id="17301394"/>
<evidence type="ECO:0000313" key="5">
    <source>
        <dbReference type="Proteomes" id="UP000011087"/>
    </source>
</evidence>
<feature type="domain" description="Laminin EGF-like" evidence="2">
    <location>
        <begin position="243"/>
        <end position="276"/>
    </location>
</feature>
<dbReference type="EnsemblProtists" id="EKX44567">
    <property type="protein sequence ID" value="EKX44567"/>
    <property type="gene ID" value="GUITHDRAFT_139518"/>
</dbReference>
<feature type="domain" description="Laminin EGF-like" evidence="2">
    <location>
        <begin position="81"/>
        <end position="114"/>
    </location>
</feature>
<dbReference type="eggNOG" id="KOG1225">
    <property type="taxonomic scope" value="Eukaryota"/>
</dbReference>
<dbReference type="InterPro" id="IPR002049">
    <property type="entry name" value="LE_dom"/>
</dbReference>
<dbReference type="OrthoDB" id="409374at2759"/>
<dbReference type="AlphaFoldDB" id="L1J896"/>
<dbReference type="RefSeq" id="XP_005831547.1">
    <property type="nucleotide sequence ID" value="XM_005831490.1"/>
</dbReference>
<gene>
    <name evidence="3" type="ORF">GUITHDRAFT_139518</name>
</gene>
<keyword evidence="5" id="KW-1185">Reference proteome</keyword>